<comment type="caution">
    <text evidence="16">The sequence shown here is derived from an EMBL/GenBank/DDBJ whole genome shotgun (WGS) entry which is preliminary data.</text>
</comment>
<dbReference type="HAMAP" id="MF_00097">
    <property type="entry name" value="TMP_synthase"/>
    <property type="match status" value="1"/>
</dbReference>
<feature type="binding site" evidence="13">
    <location>
        <begin position="318"/>
        <end position="322"/>
    </location>
    <ligand>
        <name>4-amino-2-methyl-5-(diphosphooxymethyl)pyrimidine</name>
        <dbReference type="ChEBI" id="CHEBI:57841"/>
    </ligand>
</feature>
<keyword evidence="4" id="KW-0547">Nucleotide-binding</keyword>
<feature type="binding site" evidence="13">
    <location>
        <position position="418"/>
    </location>
    <ligand>
        <name>4-amino-2-methyl-5-(diphosphooxymethyl)pyrimidine</name>
        <dbReference type="ChEBI" id="CHEBI:57841"/>
    </ligand>
</feature>
<dbReference type="Pfam" id="PF08543">
    <property type="entry name" value="Phos_pyr_kin"/>
    <property type="match status" value="1"/>
</dbReference>
<dbReference type="EMBL" id="PIPS01000003">
    <property type="protein sequence ID" value="RUO42549.1"/>
    <property type="molecule type" value="Genomic_DNA"/>
</dbReference>
<feature type="domain" description="Pyridoxamine kinase/Phosphomethylpyrimidine kinase" evidence="15">
    <location>
        <begin position="13"/>
        <end position="260"/>
    </location>
</feature>
<evidence type="ECO:0000313" key="16">
    <source>
        <dbReference type="EMBL" id="RUO42549.1"/>
    </source>
</evidence>
<comment type="catalytic activity">
    <reaction evidence="12 13">
        <text>2-[(2R,5Z)-2-carboxy-4-methylthiazol-5(2H)-ylidene]ethyl phosphate + 4-amino-2-methyl-5-(diphosphooxymethyl)pyrimidine + 2 H(+) = thiamine phosphate + CO2 + diphosphate</text>
        <dbReference type="Rhea" id="RHEA:47844"/>
        <dbReference type="ChEBI" id="CHEBI:15378"/>
        <dbReference type="ChEBI" id="CHEBI:16526"/>
        <dbReference type="ChEBI" id="CHEBI:33019"/>
        <dbReference type="ChEBI" id="CHEBI:37575"/>
        <dbReference type="ChEBI" id="CHEBI:57841"/>
        <dbReference type="ChEBI" id="CHEBI:62899"/>
        <dbReference type="EC" id="2.5.1.3"/>
    </reaction>
</comment>
<evidence type="ECO:0000259" key="15">
    <source>
        <dbReference type="Pfam" id="PF08543"/>
    </source>
</evidence>
<feature type="binding site" evidence="13">
    <location>
        <position position="351"/>
    </location>
    <ligand>
        <name>Mg(2+)</name>
        <dbReference type="ChEBI" id="CHEBI:18420"/>
    </ligand>
</feature>
<dbReference type="RefSeq" id="WP_126820233.1">
    <property type="nucleotide sequence ID" value="NZ_PIPS01000003.1"/>
</dbReference>
<evidence type="ECO:0000256" key="8">
    <source>
        <dbReference type="ARBA" id="ARBA00022977"/>
    </source>
</evidence>
<sequence length="495" mass="53544">MSKPVVWTIAGSDSGGGAGIQADLHTFADFAVHGCSVITAVTAQNSVTTRGIYGLSSTEIKAQLTCLLDDMPPQAIKIGLISNSAQLQAIADFLNRWPERIERPFVVWDPVNISTQRDCLSSLTPDECRALMTEVDVMTPNTDELEWLSGTAVFDQPSLVRASGMLLESGCKAVLATGVHVDDDGGRVCDHLYRSDRQQRFCHEYLSTTHDHGTGCTLSAAIAAAVAHGYPLEDALVLAHAYVHKGLRCAEGVGSGPGPVAHTGWPTELENFPQVCCKTLPVSDVRFAPLKYSPALYPVVDSVEWLQQLLELGLRTLQLRIKRTPDKSLEQQIKTAVALSRHYDAQIFINDHWALALKYGAFGVHLGQQDLADADLNAIAQAGLRLGISTHGYTEMLIALRCRPSYIALGHIFPTRTKVMPSQPQGTKRLRDYVALLSATDIPTVAIGGINLANLDEVMATGVDGVAVVTAITQAESVEDAVRRLMARLEVRCAE</sequence>
<evidence type="ECO:0000256" key="2">
    <source>
        <dbReference type="ARBA" id="ARBA00022679"/>
    </source>
</evidence>
<keyword evidence="3 13" id="KW-0479">Metal-binding</keyword>
<dbReference type="FunFam" id="3.20.20.70:FF:000064">
    <property type="entry name" value="Thiamine-phosphate synthase"/>
    <property type="match status" value="1"/>
</dbReference>
<evidence type="ECO:0000256" key="9">
    <source>
        <dbReference type="ARBA" id="ARBA00023268"/>
    </source>
</evidence>
<feature type="binding site" evidence="13">
    <location>
        <position position="449"/>
    </location>
    <ligand>
        <name>2-[(2R,5Z)-2-carboxy-4-methylthiazol-5(2H)-ylidene]ethyl phosphate</name>
        <dbReference type="ChEBI" id="CHEBI:62899"/>
    </ligand>
</feature>
<dbReference type="PANTHER" id="PTHR20858">
    <property type="entry name" value="PHOSPHOMETHYLPYRIMIDINE KINASE"/>
    <property type="match status" value="1"/>
</dbReference>
<feature type="binding site" evidence="13">
    <location>
        <position position="389"/>
    </location>
    <ligand>
        <name>4-amino-2-methyl-5-(diphosphooxymethyl)pyrimidine</name>
        <dbReference type="ChEBI" id="CHEBI:57841"/>
    </ligand>
</feature>
<feature type="domain" description="Thiamine phosphate synthase/TenI" evidence="14">
    <location>
        <begin position="301"/>
        <end position="472"/>
    </location>
</feature>
<dbReference type="GO" id="GO:0005524">
    <property type="term" value="F:ATP binding"/>
    <property type="evidence" value="ECO:0007669"/>
    <property type="project" value="UniProtKB-KW"/>
</dbReference>
<dbReference type="EC" id="2.5.1.3" evidence="13"/>
<dbReference type="GO" id="GO:0008972">
    <property type="term" value="F:phosphomethylpyrimidine kinase activity"/>
    <property type="evidence" value="ECO:0007669"/>
    <property type="project" value="InterPro"/>
</dbReference>
<dbReference type="AlphaFoldDB" id="A0AA94EDN3"/>
<feature type="binding site" evidence="13">
    <location>
        <begin position="469"/>
        <end position="470"/>
    </location>
    <ligand>
        <name>2-[(2R,5Z)-2-carboxy-4-methylthiazol-5(2H)-ylidene]ethyl phosphate</name>
        <dbReference type="ChEBI" id="CHEBI:62899"/>
    </ligand>
</feature>
<keyword evidence="17" id="KW-1185">Reference proteome</keyword>
<dbReference type="NCBIfam" id="NF002904">
    <property type="entry name" value="PRK03512.1"/>
    <property type="match status" value="1"/>
</dbReference>
<proteinExistence type="inferred from homology"/>
<keyword evidence="8 13" id="KW-0784">Thiamine biosynthesis</keyword>
<dbReference type="InterPro" id="IPR034291">
    <property type="entry name" value="TMP_synthase"/>
</dbReference>
<feature type="binding site" evidence="13">
    <location>
        <position position="370"/>
    </location>
    <ligand>
        <name>Mg(2+)</name>
        <dbReference type="ChEBI" id="CHEBI:18420"/>
    </ligand>
</feature>
<dbReference type="CDD" id="cd01169">
    <property type="entry name" value="HMPP_kinase"/>
    <property type="match status" value="1"/>
</dbReference>
<comment type="catalytic activity">
    <reaction evidence="11 13">
        <text>2-(2-carboxy-4-methylthiazol-5-yl)ethyl phosphate + 4-amino-2-methyl-5-(diphosphooxymethyl)pyrimidine + 2 H(+) = thiamine phosphate + CO2 + diphosphate</text>
        <dbReference type="Rhea" id="RHEA:47848"/>
        <dbReference type="ChEBI" id="CHEBI:15378"/>
        <dbReference type="ChEBI" id="CHEBI:16526"/>
        <dbReference type="ChEBI" id="CHEBI:33019"/>
        <dbReference type="ChEBI" id="CHEBI:37575"/>
        <dbReference type="ChEBI" id="CHEBI:57841"/>
        <dbReference type="ChEBI" id="CHEBI:62890"/>
        <dbReference type="EC" id="2.5.1.3"/>
    </reaction>
</comment>
<evidence type="ECO:0000256" key="13">
    <source>
        <dbReference type="HAMAP-Rule" id="MF_00097"/>
    </source>
</evidence>
<evidence type="ECO:0000256" key="11">
    <source>
        <dbReference type="ARBA" id="ARBA00047851"/>
    </source>
</evidence>
<dbReference type="InterPro" id="IPR013785">
    <property type="entry name" value="Aldolase_TIM"/>
</dbReference>
<evidence type="ECO:0000256" key="4">
    <source>
        <dbReference type="ARBA" id="ARBA00022741"/>
    </source>
</evidence>
<comment type="similarity">
    <text evidence="13">Belongs to the thiamine-phosphate synthase family.</text>
</comment>
<name>A0AA94EDN3_9GAMM</name>
<dbReference type="InterPro" id="IPR004399">
    <property type="entry name" value="HMP/HMP-P_kinase_dom"/>
</dbReference>
<evidence type="ECO:0000256" key="6">
    <source>
        <dbReference type="ARBA" id="ARBA00022840"/>
    </source>
</evidence>
<evidence type="ECO:0000259" key="14">
    <source>
        <dbReference type="Pfam" id="PF02581"/>
    </source>
</evidence>
<protein>
    <recommendedName>
        <fullName evidence="13">Thiamine-phosphate synthase</fullName>
        <shortName evidence="13">TP synthase</shortName>
        <shortName evidence="13">TPS</shortName>
        <ecNumber evidence="13">2.5.1.3</ecNumber>
    </recommendedName>
    <alternativeName>
        <fullName evidence="13">Thiamine-phosphate pyrophosphorylase</fullName>
        <shortName evidence="13">TMP pyrophosphorylase</shortName>
        <shortName evidence="13">TMP-PPase</shortName>
    </alternativeName>
</protein>
<reference evidence="17" key="1">
    <citation type="journal article" date="2018" name="Front. Microbiol.">
        <title>Genome-Based Analysis Reveals the Taxonomy and Diversity of the Family Idiomarinaceae.</title>
        <authorList>
            <person name="Liu Y."/>
            <person name="Lai Q."/>
            <person name="Shao Z."/>
        </authorList>
    </citation>
    <scope>NUCLEOTIDE SEQUENCE [LARGE SCALE GENOMIC DNA]</scope>
    <source>
        <strain evidence="17">SN-14</strain>
    </source>
</reference>
<dbReference type="GO" id="GO:0004789">
    <property type="term" value="F:thiamine-phosphate diphosphorylase activity"/>
    <property type="evidence" value="ECO:0007669"/>
    <property type="project" value="UniProtKB-UniRule"/>
</dbReference>
<dbReference type="Gene3D" id="3.40.1190.20">
    <property type="match status" value="1"/>
</dbReference>
<dbReference type="Proteomes" id="UP000286680">
    <property type="component" value="Unassembled WGS sequence"/>
</dbReference>
<evidence type="ECO:0000256" key="3">
    <source>
        <dbReference type="ARBA" id="ARBA00022723"/>
    </source>
</evidence>
<keyword evidence="5" id="KW-0418">Kinase</keyword>
<feature type="binding site" evidence="13">
    <location>
        <position position="350"/>
    </location>
    <ligand>
        <name>4-amino-2-methyl-5-(diphosphooxymethyl)pyrimidine</name>
        <dbReference type="ChEBI" id="CHEBI:57841"/>
    </ligand>
</feature>
<dbReference type="GO" id="GO:0000287">
    <property type="term" value="F:magnesium ion binding"/>
    <property type="evidence" value="ECO:0007669"/>
    <property type="project" value="UniProtKB-UniRule"/>
</dbReference>
<dbReference type="InterPro" id="IPR029056">
    <property type="entry name" value="Ribokinase-like"/>
</dbReference>
<evidence type="ECO:0000256" key="1">
    <source>
        <dbReference type="ARBA" id="ARBA00005165"/>
    </source>
</evidence>
<keyword evidence="7 13" id="KW-0460">Magnesium</keyword>
<evidence type="ECO:0000256" key="5">
    <source>
        <dbReference type="ARBA" id="ARBA00022777"/>
    </source>
</evidence>
<accession>A0AA94EDN3</accession>
<keyword evidence="9" id="KW-0511">Multifunctional enzyme</keyword>
<dbReference type="NCBIfam" id="TIGR00693">
    <property type="entry name" value="thiE"/>
    <property type="match status" value="1"/>
</dbReference>
<dbReference type="SUPFAM" id="SSF51391">
    <property type="entry name" value="Thiamin phosphate synthase"/>
    <property type="match status" value="1"/>
</dbReference>
<dbReference type="InterPro" id="IPR036206">
    <property type="entry name" value="ThiamineP_synth_sf"/>
</dbReference>
<dbReference type="PANTHER" id="PTHR20858:SF17">
    <property type="entry name" value="HYDROXYMETHYLPYRIMIDINE_PHOSPHOMETHYLPYRIMIDINE KINASE THI20-RELATED"/>
    <property type="match status" value="1"/>
</dbReference>
<evidence type="ECO:0000256" key="12">
    <source>
        <dbReference type="ARBA" id="ARBA00047883"/>
    </source>
</evidence>
<dbReference type="CDD" id="cd00564">
    <property type="entry name" value="TMP_TenI"/>
    <property type="match status" value="1"/>
</dbReference>
<keyword evidence="6" id="KW-0067">ATP-binding</keyword>
<dbReference type="InterPro" id="IPR013749">
    <property type="entry name" value="PM/HMP-P_kinase-1"/>
</dbReference>
<evidence type="ECO:0000256" key="7">
    <source>
        <dbReference type="ARBA" id="ARBA00022842"/>
    </source>
</evidence>
<comment type="cofactor">
    <cofactor evidence="13">
        <name>Mg(2+)</name>
        <dbReference type="ChEBI" id="CHEBI:18420"/>
    </cofactor>
    <text evidence="13">Binds 1 Mg(2+) ion per subunit.</text>
</comment>
<gene>
    <name evidence="13" type="primary">thiE</name>
    <name evidence="16" type="ORF">CWE23_10705</name>
</gene>
<dbReference type="Gene3D" id="3.20.20.70">
    <property type="entry name" value="Aldolase class I"/>
    <property type="match status" value="1"/>
</dbReference>
<comment type="catalytic activity">
    <reaction evidence="10 13">
        <text>4-methyl-5-(2-phosphooxyethyl)-thiazole + 4-amino-2-methyl-5-(diphosphooxymethyl)pyrimidine + H(+) = thiamine phosphate + diphosphate</text>
        <dbReference type="Rhea" id="RHEA:22328"/>
        <dbReference type="ChEBI" id="CHEBI:15378"/>
        <dbReference type="ChEBI" id="CHEBI:33019"/>
        <dbReference type="ChEBI" id="CHEBI:37575"/>
        <dbReference type="ChEBI" id="CHEBI:57841"/>
        <dbReference type="ChEBI" id="CHEBI:58296"/>
        <dbReference type="EC" id="2.5.1.3"/>
    </reaction>
</comment>
<organism evidence="16 17">
    <name type="scientific">Idiomarina aquatica</name>
    <dbReference type="NCBI Taxonomy" id="1327752"/>
    <lineage>
        <taxon>Bacteria</taxon>
        <taxon>Pseudomonadati</taxon>
        <taxon>Pseudomonadota</taxon>
        <taxon>Gammaproteobacteria</taxon>
        <taxon>Alteromonadales</taxon>
        <taxon>Idiomarinaceae</taxon>
        <taxon>Idiomarina</taxon>
    </lineage>
</organism>
<dbReference type="GO" id="GO:0009228">
    <property type="term" value="P:thiamine biosynthetic process"/>
    <property type="evidence" value="ECO:0007669"/>
    <property type="project" value="UniProtKB-KW"/>
</dbReference>
<dbReference type="InterPro" id="IPR022998">
    <property type="entry name" value="ThiamineP_synth_TenI"/>
</dbReference>
<comment type="function">
    <text evidence="13">Condenses 4-methyl-5-(beta-hydroxyethyl)thiazole monophosphate (THZ-P) and 2-methyl-4-amino-5-hydroxymethyl pyrimidine pyrophosphate (HMP-PP) to form thiamine monophosphate (TMP).</text>
</comment>
<dbReference type="GO" id="GO:0009229">
    <property type="term" value="P:thiamine diphosphate biosynthetic process"/>
    <property type="evidence" value="ECO:0007669"/>
    <property type="project" value="UniProtKB-UniRule"/>
</dbReference>
<keyword evidence="2 13" id="KW-0808">Transferase</keyword>
<evidence type="ECO:0000256" key="10">
    <source>
        <dbReference type="ARBA" id="ARBA00047334"/>
    </source>
</evidence>
<dbReference type="SUPFAM" id="SSF53613">
    <property type="entry name" value="Ribokinase-like"/>
    <property type="match status" value="1"/>
</dbReference>
<dbReference type="GO" id="GO:0005829">
    <property type="term" value="C:cytosol"/>
    <property type="evidence" value="ECO:0007669"/>
    <property type="project" value="TreeGrafter"/>
</dbReference>
<dbReference type="NCBIfam" id="TIGR00097">
    <property type="entry name" value="HMP-P_kinase"/>
    <property type="match status" value="1"/>
</dbReference>
<dbReference type="Pfam" id="PF02581">
    <property type="entry name" value="TMP-TENI"/>
    <property type="match status" value="1"/>
</dbReference>
<dbReference type="GO" id="GO:0008902">
    <property type="term" value="F:hydroxymethylpyrimidine kinase activity"/>
    <property type="evidence" value="ECO:0007669"/>
    <property type="project" value="TreeGrafter"/>
</dbReference>
<feature type="binding site" evidence="13">
    <location>
        <begin position="415"/>
        <end position="417"/>
    </location>
    <ligand>
        <name>2-[(2R,5Z)-2-carboxy-4-methylthiazol-5(2H)-ylidene]ethyl phosphate</name>
        <dbReference type="ChEBI" id="CHEBI:62899"/>
    </ligand>
</feature>
<evidence type="ECO:0000313" key="17">
    <source>
        <dbReference type="Proteomes" id="UP000286680"/>
    </source>
</evidence>
<comment type="pathway">
    <text evidence="1 13">Cofactor biosynthesis; thiamine diphosphate biosynthesis; thiamine phosphate from 4-amino-2-methyl-5-diphosphomethylpyrimidine and 4-methyl-5-(2-phosphoethyl)-thiazole: step 1/1.</text>
</comment>